<proteinExistence type="predicted"/>
<keyword evidence="1" id="KW-0472">Membrane</keyword>
<dbReference type="HOGENOM" id="CLU_1627251_0_0_1"/>
<evidence type="ECO:0000313" key="2">
    <source>
        <dbReference type="EMBL" id="KIK54446.1"/>
    </source>
</evidence>
<evidence type="ECO:0008006" key="4">
    <source>
        <dbReference type="Google" id="ProtNLM"/>
    </source>
</evidence>
<keyword evidence="1" id="KW-1133">Transmembrane helix</keyword>
<feature type="transmembrane region" description="Helical" evidence="1">
    <location>
        <begin position="39"/>
        <end position="58"/>
    </location>
</feature>
<keyword evidence="1" id="KW-0812">Transmembrane</keyword>
<evidence type="ECO:0000313" key="3">
    <source>
        <dbReference type="Proteomes" id="UP000053593"/>
    </source>
</evidence>
<gene>
    <name evidence="2" type="ORF">GYMLUDRAFT_48809</name>
</gene>
<dbReference type="Proteomes" id="UP000053593">
    <property type="component" value="Unassembled WGS sequence"/>
</dbReference>
<sequence length="163" mass="17587">MFVINALPKGLSVLTWLSLCLSIITLAFSLVTLGLSSLLIAPCISFVTLLYLLIVLILEHNRLNNPHPTHGSFPLPAYSTLPSIIFAYFFGLCWLVASVACMIILAAASFEWEQNEIAYAAVSIITCYAATAETVVWFGFAGSAHAERNALLKRGAPVPNAIS</sequence>
<accession>A0A0D0BI47</accession>
<dbReference type="EMBL" id="KN834816">
    <property type="protein sequence ID" value="KIK54446.1"/>
    <property type="molecule type" value="Genomic_DNA"/>
</dbReference>
<protein>
    <recommendedName>
        <fullName evidence="4">MARVEL domain-containing protein</fullName>
    </recommendedName>
</protein>
<feature type="transmembrane region" description="Helical" evidence="1">
    <location>
        <begin position="79"/>
        <end position="105"/>
    </location>
</feature>
<dbReference type="AlphaFoldDB" id="A0A0D0BI47"/>
<evidence type="ECO:0000256" key="1">
    <source>
        <dbReference type="SAM" id="Phobius"/>
    </source>
</evidence>
<name>A0A0D0BI47_9AGAR</name>
<keyword evidence="3" id="KW-1185">Reference proteome</keyword>
<organism evidence="2 3">
    <name type="scientific">Collybiopsis luxurians FD-317 M1</name>
    <dbReference type="NCBI Taxonomy" id="944289"/>
    <lineage>
        <taxon>Eukaryota</taxon>
        <taxon>Fungi</taxon>
        <taxon>Dikarya</taxon>
        <taxon>Basidiomycota</taxon>
        <taxon>Agaricomycotina</taxon>
        <taxon>Agaricomycetes</taxon>
        <taxon>Agaricomycetidae</taxon>
        <taxon>Agaricales</taxon>
        <taxon>Marasmiineae</taxon>
        <taxon>Omphalotaceae</taxon>
        <taxon>Collybiopsis</taxon>
        <taxon>Collybiopsis luxurians</taxon>
    </lineage>
</organism>
<dbReference type="OrthoDB" id="3017113at2759"/>
<feature type="transmembrane region" description="Helical" evidence="1">
    <location>
        <begin position="117"/>
        <end position="140"/>
    </location>
</feature>
<reference evidence="2 3" key="1">
    <citation type="submission" date="2014-04" db="EMBL/GenBank/DDBJ databases">
        <title>Evolutionary Origins and Diversification of the Mycorrhizal Mutualists.</title>
        <authorList>
            <consortium name="DOE Joint Genome Institute"/>
            <consortium name="Mycorrhizal Genomics Consortium"/>
            <person name="Kohler A."/>
            <person name="Kuo A."/>
            <person name="Nagy L.G."/>
            <person name="Floudas D."/>
            <person name="Copeland A."/>
            <person name="Barry K.W."/>
            <person name="Cichocki N."/>
            <person name="Veneault-Fourrey C."/>
            <person name="LaButti K."/>
            <person name="Lindquist E.A."/>
            <person name="Lipzen A."/>
            <person name="Lundell T."/>
            <person name="Morin E."/>
            <person name="Murat C."/>
            <person name="Riley R."/>
            <person name="Ohm R."/>
            <person name="Sun H."/>
            <person name="Tunlid A."/>
            <person name="Henrissat B."/>
            <person name="Grigoriev I.V."/>
            <person name="Hibbett D.S."/>
            <person name="Martin F."/>
        </authorList>
    </citation>
    <scope>NUCLEOTIDE SEQUENCE [LARGE SCALE GENOMIC DNA]</scope>
    <source>
        <strain evidence="2 3">FD-317 M1</strain>
    </source>
</reference>